<name>A0A0D2HZY4_9BACT</name>
<dbReference type="CDD" id="cd16894">
    <property type="entry name" value="MltD-like"/>
    <property type="match status" value="1"/>
</dbReference>
<dbReference type="PANTHER" id="PTHR37423">
    <property type="entry name" value="SOLUBLE LYTIC MUREIN TRANSGLYCOSYLASE-RELATED"/>
    <property type="match status" value="1"/>
</dbReference>
<dbReference type="Gene3D" id="3.10.350.10">
    <property type="entry name" value="LysM domain"/>
    <property type="match status" value="1"/>
</dbReference>
<evidence type="ECO:0000313" key="3">
    <source>
        <dbReference type="EMBL" id="KIX15853.1"/>
    </source>
</evidence>
<dbReference type="PROSITE" id="PS51782">
    <property type="entry name" value="LYSM"/>
    <property type="match status" value="1"/>
</dbReference>
<comment type="caution">
    <text evidence="3">The sequence shown here is derived from an EMBL/GenBank/DDBJ whole genome shotgun (WGS) entry which is preliminary data.</text>
</comment>
<reference evidence="3 4" key="1">
    <citation type="submission" date="2013-11" db="EMBL/GenBank/DDBJ databases">
        <title>Metagenomic analysis of a methanogenic consortium involved in long chain n-alkane degradation.</title>
        <authorList>
            <person name="Davidova I.A."/>
            <person name="Callaghan A.V."/>
            <person name="Wawrik B."/>
            <person name="Pruitt S."/>
            <person name="Marks C."/>
            <person name="Duncan K.E."/>
            <person name="Suflita J.M."/>
        </authorList>
    </citation>
    <scope>NUCLEOTIDE SEQUENCE [LARGE SCALE GENOMIC DNA]</scope>
    <source>
        <strain evidence="3 4">SPR</strain>
    </source>
</reference>
<evidence type="ECO:0000313" key="4">
    <source>
        <dbReference type="Proteomes" id="UP000032233"/>
    </source>
</evidence>
<proteinExistence type="inferred from homology"/>
<dbReference type="STRING" id="1429043.X474_00645"/>
<dbReference type="Proteomes" id="UP000032233">
    <property type="component" value="Unassembled WGS sequence"/>
</dbReference>
<dbReference type="PANTHER" id="PTHR37423:SF2">
    <property type="entry name" value="MEMBRANE-BOUND LYTIC MUREIN TRANSGLYCOSYLASE C"/>
    <property type="match status" value="1"/>
</dbReference>
<dbReference type="SUPFAM" id="SSF53955">
    <property type="entry name" value="Lysozyme-like"/>
    <property type="match status" value="1"/>
</dbReference>
<dbReference type="InterPro" id="IPR023346">
    <property type="entry name" value="Lysozyme-like_dom_sf"/>
</dbReference>
<dbReference type="SUPFAM" id="SSF54106">
    <property type="entry name" value="LysM domain"/>
    <property type="match status" value="1"/>
</dbReference>
<dbReference type="Pfam" id="PF01464">
    <property type="entry name" value="SLT"/>
    <property type="match status" value="1"/>
</dbReference>
<dbReference type="RefSeq" id="WP_052514687.1">
    <property type="nucleotide sequence ID" value="NZ_AZAC01000001.1"/>
</dbReference>
<dbReference type="CDD" id="cd00118">
    <property type="entry name" value="LysM"/>
    <property type="match status" value="1"/>
</dbReference>
<accession>A0A0D2HZY4</accession>
<dbReference type="AlphaFoldDB" id="A0A0D2HZY4"/>
<evidence type="ECO:0000259" key="2">
    <source>
        <dbReference type="PROSITE" id="PS51782"/>
    </source>
</evidence>
<dbReference type="InParanoid" id="A0A0D2HZY4"/>
<dbReference type="OrthoDB" id="9815002at2"/>
<keyword evidence="4" id="KW-1185">Reference proteome</keyword>
<dbReference type="EMBL" id="AZAC01000001">
    <property type="protein sequence ID" value="KIX15853.1"/>
    <property type="molecule type" value="Genomic_DNA"/>
</dbReference>
<organism evidence="3 4">
    <name type="scientific">Dethiosulfatarculus sandiegensis</name>
    <dbReference type="NCBI Taxonomy" id="1429043"/>
    <lineage>
        <taxon>Bacteria</taxon>
        <taxon>Pseudomonadati</taxon>
        <taxon>Thermodesulfobacteriota</taxon>
        <taxon>Desulfarculia</taxon>
        <taxon>Desulfarculales</taxon>
        <taxon>Desulfarculaceae</taxon>
        <taxon>Dethiosulfatarculus</taxon>
    </lineage>
</organism>
<comment type="similarity">
    <text evidence="1">Belongs to the transglycosylase Slt family.</text>
</comment>
<dbReference type="SMART" id="SM00257">
    <property type="entry name" value="LysM"/>
    <property type="match status" value="1"/>
</dbReference>
<dbReference type="InterPro" id="IPR036779">
    <property type="entry name" value="LysM_dom_sf"/>
</dbReference>
<dbReference type="Pfam" id="PF01476">
    <property type="entry name" value="LysM"/>
    <property type="match status" value="1"/>
</dbReference>
<sequence length="384" mass="43362">MNRTQHYLLAWTAFFLTLLLGAGPPFTGNILWPEAWAASSAVKSEASKSSVSAPVPPQRYLPAPPKKMTLCGHKVPLELPFVAEQMDREFNISVHDQAQVVMWMKRASRYFPYISRRLLAKGMPDDLKYLAVAESALIRKARSPAGALGLWQFIAGTGKRYGLTKNRWFDYRLDPERATTAALAYLKDLHDEFHSWPLAMAAYNCGEARVRREIKEQGVKDYFHLYLPDETMRYVYRILAVKAVLTDPSRYGYTLGENRLYKPIPSDKVVLRLKRTLHLRTLALATGSTVRALKSLNPAMRRYLLPPGTHTIRVPKGKGAGLKARIPRLKGEKRPSRGTWVVKSGETLSSIARQNGVRLQSLKRANQIRGSLVHPGQKLVIPRH</sequence>
<protein>
    <submittedName>
        <fullName evidence="3">Lytic transglycosylase</fullName>
    </submittedName>
</protein>
<dbReference type="InterPro" id="IPR018392">
    <property type="entry name" value="LysM"/>
</dbReference>
<gene>
    <name evidence="3" type="ORF">X474_00645</name>
</gene>
<dbReference type="InterPro" id="IPR008258">
    <property type="entry name" value="Transglycosylase_SLT_dom_1"/>
</dbReference>
<evidence type="ECO:0000256" key="1">
    <source>
        <dbReference type="ARBA" id="ARBA00007734"/>
    </source>
</evidence>
<feature type="domain" description="LysM" evidence="2">
    <location>
        <begin position="338"/>
        <end position="381"/>
    </location>
</feature>
<dbReference type="Gene3D" id="1.10.530.10">
    <property type="match status" value="1"/>
</dbReference>